<dbReference type="InterPro" id="IPR006638">
    <property type="entry name" value="Elp3/MiaA/NifB-like_rSAM"/>
</dbReference>
<evidence type="ECO:0000313" key="9">
    <source>
        <dbReference type="Proteomes" id="UP000246278"/>
    </source>
</evidence>
<dbReference type="GO" id="GO:0003824">
    <property type="term" value="F:catalytic activity"/>
    <property type="evidence" value="ECO:0007669"/>
    <property type="project" value="InterPro"/>
</dbReference>
<evidence type="ECO:0000256" key="4">
    <source>
        <dbReference type="ARBA" id="ARBA00022723"/>
    </source>
</evidence>
<dbReference type="PROSITE" id="PS51918">
    <property type="entry name" value="RADICAL_SAM"/>
    <property type="match status" value="1"/>
</dbReference>
<evidence type="ECO:0000259" key="7">
    <source>
        <dbReference type="PROSITE" id="PS51918"/>
    </source>
</evidence>
<keyword evidence="4" id="KW-0479">Metal-binding</keyword>
<dbReference type="SMART" id="SM00729">
    <property type="entry name" value="Elp3"/>
    <property type="match status" value="1"/>
</dbReference>
<dbReference type="SUPFAM" id="SSF102114">
    <property type="entry name" value="Radical SAM enzymes"/>
    <property type="match status" value="1"/>
</dbReference>
<dbReference type="GO" id="GO:0051536">
    <property type="term" value="F:iron-sulfur cluster binding"/>
    <property type="evidence" value="ECO:0007669"/>
    <property type="project" value="UniProtKB-KW"/>
</dbReference>
<dbReference type="RefSeq" id="WP_110023295.1">
    <property type="nucleotide sequence ID" value="NZ_PDNZ01000004.1"/>
</dbReference>
<dbReference type="Proteomes" id="UP000246278">
    <property type="component" value="Unassembled WGS sequence"/>
</dbReference>
<dbReference type="Pfam" id="PF13186">
    <property type="entry name" value="SPASM"/>
    <property type="match status" value="1"/>
</dbReference>
<evidence type="ECO:0000256" key="3">
    <source>
        <dbReference type="ARBA" id="ARBA00022691"/>
    </source>
</evidence>
<dbReference type="InterPro" id="IPR050377">
    <property type="entry name" value="Radical_SAM_PqqE_MftC-like"/>
</dbReference>
<dbReference type="GO" id="GO:0046872">
    <property type="term" value="F:metal ion binding"/>
    <property type="evidence" value="ECO:0007669"/>
    <property type="project" value="UniProtKB-KW"/>
</dbReference>
<dbReference type="SFLD" id="SFLDS00029">
    <property type="entry name" value="Radical_SAM"/>
    <property type="match status" value="1"/>
</dbReference>
<evidence type="ECO:0000256" key="1">
    <source>
        <dbReference type="ARBA" id="ARBA00001966"/>
    </source>
</evidence>
<dbReference type="InterPro" id="IPR058240">
    <property type="entry name" value="rSAM_sf"/>
</dbReference>
<dbReference type="EMBL" id="PDNZ01000004">
    <property type="protein sequence ID" value="PWW82161.1"/>
    <property type="molecule type" value="Genomic_DNA"/>
</dbReference>
<keyword evidence="6" id="KW-0411">Iron-sulfur</keyword>
<dbReference type="PANTHER" id="PTHR11228">
    <property type="entry name" value="RADICAL SAM DOMAIN PROTEIN"/>
    <property type="match status" value="1"/>
</dbReference>
<dbReference type="Pfam" id="PF04055">
    <property type="entry name" value="Radical_SAM"/>
    <property type="match status" value="1"/>
</dbReference>
<dbReference type="InterPro" id="IPR023885">
    <property type="entry name" value="4Fe4S-binding_SPASM_dom"/>
</dbReference>
<keyword evidence="9" id="KW-1185">Reference proteome</keyword>
<evidence type="ECO:0000313" key="8">
    <source>
        <dbReference type="EMBL" id="PWW82161.1"/>
    </source>
</evidence>
<protein>
    <recommendedName>
        <fullName evidence="7">Radical SAM core domain-containing protein</fullName>
    </recommendedName>
</protein>
<organism evidence="8 9">
    <name type="scientific">Prosthecochloris marina</name>
    <dbReference type="NCBI Taxonomy" id="2017681"/>
    <lineage>
        <taxon>Bacteria</taxon>
        <taxon>Pseudomonadati</taxon>
        <taxon>Chlorobiota</taxon>
        <taxon>Chlorobiia</taxon>
        <taxon>Chlorobiales</taxon>
        <taxon>Chlorobiaceae</taxon>
        <taxon>Prosthecochloris</taxon>
    </lineage>
</organism>
<dbReference type="SFLD" id="SFLDG01387">
    <property type="entry name" value="BtrN-like_SPASM_domain_contain"/>
    <property type="match status" value="1"/>
</dbReference>
<comment type="caution">
    <text evidence="8">The sequence shown here is derived from an EMBL/GenBank/DDBJ whole genome shotgun (WGS) entry which is preliminary data.</text>
</comment>
<keyword evidence="3" id="KW-0949">S-adenosyl-L-methionine</keyword>
<dbReference type="OrthoDB" id="9805809at2"/>
<accession>A0A317T9P3</accession>
<reference evidence="9" key="1">
    <citation type="submission" date="2017-10" db="EMBL/GenBank/DDBJ databases">
        <authorList>
            <person name="Gaisin V.A."/>
            <person name="Rysina M.S."/>
            <person name="Grouzdev D.S."/>
        </authorList>
    </citation>
    <scope>NUCLEOTIDE SEQUENCE [LARGE SCALE GENOMIC DNA]</scope>
    <source>
        <strain evidence="9">V1</strain>
    </source>
</reference>
<proteinExistence type="predicted"/>
<dbReference type="CDD" id="cd21109">
    <property type="entry name" value="SPASM"/>
    <property type="match status" value="1"/>
</dbReference>
<evidence type="ECO:0000256" key="6">
    <source>
        <dbReference type="ARBA" id="ARBA00023014"/>
    </source>
</evidence>
<dbReference type="PANTHER" id="PTHR11228:SF7">
    <property type="entry name" value="PQQA PEPTIDE CYCLASE"/>
    <property type="match status" value="1"/>
</dbReference>
<dbReference type="AlphaFoldDB" id="A0A317T9P3"/>
<dbReference type="InterPro" id="IPR034391">
    <property type="entry name" value="AdoMet-like_SPASM_containing"/>
</dbReference>
<dbReference type="SFLD" id="SFLDG01067">
    <property type="entry name" value="SPASM/twitch_domain_containing"/>
    <property type="match status" value="1"/>
</dbReference>
<keyword evidence="5" id="KW-0408">Iron</keyword>
<evidence type="ECO:0000256" key="5">
    <source>
        <dbReference type="ARBA" id="ARBA00023004"/>
    </source>
</evidence>
<dbReference type="InterPro" id="IPR013785">
    <property type="entry name" value="Aldolase_TIM"/>
</dbReference>
<sequence length="336" mass="37830">MIERESVQVYVNGRPVLRRVQIEPTNRCNFTCGYCRRTHWARPEGDMRLERFREVLDRLPEVSHIHLQGVGEPLLNKDLPAMIRCSRLCGARVGTTTNASLLSMKKAMALLDSGINRINLSVDTLEATDFSRLRPGLSIKKVLANITELAELRYNGGYEDISLAFALVTVQPAIESLSSIIRLAAELGLDEVYLQNLNGSFLPAGYLDEESPGDNGYGYYREATQSAHALASRLGIRFLPPAMDIPDYSWRCRWPLHGCNVTWDGFVSPCCLQPDPDVLHFGNLFETDFEKIWSSPAYHHFRARVQADCEPLCAGCPDRYGQMWHPTANPFAELQP</sequence>
<dbReference type="CDD" id="cd01335">
    <property type="entry name" value="Radical_SAM"/>
    <property type="match status" value="1"/>
</dbReference>
<name>A0A317T9P3_9CHLB</name>
<dbReference type="Gene3D" id="3.20.20.70">
    <property type="entry name" value="Aldolase class I"/>
    <property type="match status" value="1"/>
</dbReference>
<comment type="cofactor">
    <cofactor evidence="1">
        <name>[4Fe-4S] cluster</name>
        <dbReference type="ChEBI" id="CHEBI:49883"/>
    </cofactor>
</comment>
<dbReference type="InterPro" id="IPR007197">
    <property type="entry name" value="rSAM"/>
</dbReference>
<feature type="domain" description="Radical SAM core" evidence="7">
    <location>
        <begin position="14"/>
        <end position="231"/>
    </location>
</feature>
<gene>
    <name evidence="8" type="ORF">CR164_07460</name>
</gene>
<keyword evidence="2" id="KW-0004">4Fe-4S</keyword>
<evidence type="ECO:0000256" key="2">
    <source>
        <dbReference type="ARBA" id="ARBA00022485"/>
    </source>
</evidence>